<evidence type="ECO:0000256" key="4">
    <source>
        <dbReference type="ARBA" id="ARBA00022840"/>
    </source>
</evidence>
<feature type="domain" description="UvrD-like helicase ATP-binding" evidence="5">
    <location>
        <begin position="88"/>
        <end position="183"/>
    </location>
</feature>
<proteinExistence type="predicted"/>
<gene>
    <name evidence="6" type="ORF">TH68_07860</name>
</gene>
<evidence type="ECO:0000313" key="6">
    <source>
        <dbReference type="EMBL" id="KKZ12137.1"/>
    </source>
</evidence>
<evidence type="ECO:0000256" key="2">
    <source>
        <dbReference type="ARBA" id="ARBA00022801"/>
    </source>
</evidence>
<evidence type="ECO:0000256" key="3">
    <source>
        <dbReference type="ARBA" id="ARBA00022806"/>
    </source>
</evidence>
<evidence type="ECO:0000256" key="1">
    <source>
        <dbReference type="ARBA" id="ARBA00022741"/>
    </source>
</evidence>
<accession>A0A6N3WZ36</accession>
<dbReference type="InterPro" id="IPR000212">
    <property type="entry name" value="DNA_helicase_UvrD/REP"/>
</dbReference>
<reference evidence="6 7" key="1">
    <citation type="submission" date="2015-01" db="EMBL/GenBank/DDBJ databases">
        <title>Lifestyle Evolution in Cyanobacterial Symbionts of Sponges.</title>
        <authorList>
            <person name="Burgsdorf I."/>
            <person name="Slaby B.M."/>
            <person name="Handley K.M."/>
            <person name="Haber M."/>
            <person name="Blom J."/>
            <person name="Marshall C.W."/>
            <person name="Gilbert J.A."/>
            <person name="Hentschel U."/>
            <person name="Steindler L."/>
        </authorList>
    </citation>
    <scope>NUCLEOTIDE SEQUENCE [LARGE SCALE GENOMIC DNA]</scope>
    <source>
        <strain evidence="6">142</strain>
    </source>
</reference>
<dbReference type="Proteomes" id="UP000035054">
    <property type="component" value="Unassembled WGS sequence"/>
</dbReference>
<keyword evidence="1" id="KW-0547">Nucleotide-binding</keyword>
<dbReference type="GO" id="GO:0005524">
    <property type="term" value="F:ATP binding"/>
    <property type="evidence" value="ECO:0007669"/>
    <property type="project" value="UniProtKB-KW"/>
</dbReference>
<dbReference type="GO" id="GO:0003678">
    <property type="term" value="F:DNA helicase activity"/>
    <property type="evidence" value="ECO:0007669"/>
    <property type="project" value="InterPro"/>
</dbReference>
<dbReference type="GO" id="GO:0003677">
    <property type="term" value="F:DNA binding"/>
    <property type="evidence" value="ECO:0007669"/>
    <property type="project" value="InterPro"/>
</dbReference>
<dbReference type="InterPro" id="IPR027417">
    <property type="entry name" value="P-loop_NTPase"/>
</dbReference>
<dbReference type="SUPFAM" id="SSF52540">
    <property type="entry name" value="P-loop containing nucleoside triphosphate hydrolases"/>
    <property type="match status" value="1"/>
</dbReference>
<protein>
    <recommendedName>
        <fullName evidence="5">UvrD-like helicase ATP-binding domain-containing protein</fullName>
    </recommendedName>
</protein>
<dbReference type="PANTHER" id="PTHR11070">
    <property type="entry name" value="UVRD / RECB / PCRA DNA HELICASE FAMILY MEMBER"/>
    <property type="match status" value="1"/>
</dbReference>
<evidence type="ECO:0000259" key="5">
    <source>
        <dbReference type="Pfam" id="PF00580"/>
    </source>
</evidence>
<dbReference type="Pfam" id="PF00580">
    <property type="entry name" value="UvrD-helicase"/>
    <property type="match status" value="1"/>
</dbReference>
<keyword evidence="3" id="KW-0347">Helicase</keyword>
<dbReference type="GO" id="GO:0016787">
    <property type="term" value="F:hydrolase activity"/>
    <property type="evidence" value="ECO:0007669"/>
    <property type="project" value="UniProtKB-KW"/>
</dbReference>
<comment type="caution">
    <text evidence="6">The sequence shown here is derived from an EMBL/GenBank/DDBJ whole genome shotgun (WGS) entry which is preliminary data.</text>
</comment>
<dbReference type="InterPro" id="IPR014016">
    <property type="entry name" value="UvrD-like_ATP-bd"/>
</dbReference>
<evidence type="ECO:0000313" key="7">
    <source>
        <dbReference type="Proteomes" id="UP000035054"/>
    </source>
</evidence>
<dbReference type="AlphaFoldDB" id="A0A6N3WZ36"/>
<organism evidence="6 7">
    <name type="scientific">Candidatus Synechococcus spongiarum 142</name>
    <dbReference type="NCBI Taxonomy" id="1608213"/>
    <lineage>
        <taxon>Bacteria</taxon>
        <taxon>Bacillati</taxon>
        <taxon>Cyanobacteriota</taxon>
        <taxon>Cyanophyceae</taxon>
        <taxon>Synechococcales</taxon>
        <taxon>Synechococcaceae</taxon>
        <taxon>Synechococcus</taxon>
    </lineage>
</organism>
<dbReference type="EMBL" id="JXUO01000256">
    <property type="protein sequence ID" value="KKZ12137.1"/>
    <property type="molecule type" value="Genomic_DNA"/>
</dbReference>
<keyword evidence="2" id="KW-0378">Hydrolase</keyword>
<dbReference type="Gene3D" id="3.40.50.300">
    <property type="entry name" value="P-loop containing nucleotide triphosphate hydrolases"/>
    <property type="match status" value="1"/>
</dbReference>
<name>A0A6N3WZ36_9SYNE</name>
<keyword evidence="4" id="KW-0067">ATP-binding</keyword>
<sequence length="204" mass="22964">MATVCPHLFSPTGVGRQVTDSGSRGQETLGYPVQLVSQTLEFSLDPLDSPFFEGGNFYTHLIRPFIHRFYCSVVLALRCPSMTTTQLSESQTAFCEASIGNIRLLAPAGYGKTLSILHRCLYLARHSERGRPQFLIVTFTRAARDELQSRLNEDDQFGTLRDTIDIATLNSWGFRRIKTAAFSPKLITTKKDYHFTVLNQLQPI</sequence>